<sequence>MCLLEGEKDVRASQREELGHRVEASVLCIGGGKLYGHQKGQKLKKTIREKGNPFKVSSPRVPLAESINNIIELLQDQFHQGLLSKVNKELGTNPGSQQNAQ</sequence>
<comment type="caution">
    <text evidence="1">The sequence shown here is derived from an EMBL/GenBank/DDBJ whole genome shotgun (WGS) entry which is preliminary data.</text>
</comment>
<dbReference type="Proteomes" id="UP001358586">
    <property type="component" value="Chromosome 1"/>
</dbReference>
<organism evidence="1 2">
    <name type="scientific">Gossypium arboreum</name>
    <name type="common">Tree cotton</name>
    <name type="synonym">Gossypium nanking</name>
    <dbReference type="NCBI Taxonomy" id="29729"/>
    <lineage>
        <taxon>Eukaryota</taxon>
        <taxon>Viridiplantae</taxon>
        <taxon>Streptophyta</taxon>
        <taxon>Embryophyta</taxon>
        <taxon>Tracheophyta</taxon>
        <taxon>Spermatophyta</taxon>
        <taxon>Magnoliopsida</taxon>
        <taxon>eudicotyledons</taxon>
        <taxon>Gunneridae</taxon>
        <taxon>Pentapetalae</taxon>
        <taxon>rosids</taxon>
        <taxon>malvids</taxon>
        <taxon>Malvales</taxon>
        <taxon>Malvaceae</taxon>
        <taxon>Malvoideae</taxon>
        <taxon>Gossypium</taxon>
    </lineage>
</organism>
<accession>A0ABR0R2U1</accession>
<evidence type="ECO:0000313" key="2">
    <source>
        <dbReference type="Proteomes" id="UP001358586"/>
    </source>
</evidence>
<reference evidence="1 2" key="1">
    <citation type="submission" date="2023-03" db="EMBL/GenBank/DDBJ databases">
        <title>WGS of Gossypium arboreum.</title>
        <authorList>
            <person name="Yu D."/>
        </authorList>
    </citation>
    <scope>NUCLEOTIDE SEQUENCE [LARGE SCALE GENOMIC DNA]</scope>
    <source>
        <tissue evidence="1">Leaf</tissue>
    </source>
</reference>
<name>A0ABR0R2U1_GOSAR</name>
<protein>
    <submittedName>
        <fullName evidence="1">Uncharacterized protein</fullName>
    </submittedName>
</protein>
<evidence type="ECO:0000313" key="1">
    <source>
        <dbReference type="EMBL" id="KAK5845438.1"/>
    </source>
</evidence>
<proteinExistence type="predicted"/>
<dbReference type="EMBL" id="JARKNE010000001">
    <property type="protein sequence ID" value="KAK5845438.1"/>
    <property type="molecule type" value="Genomic_DNA"/>
</dbReference>
<keyword evidence="2" id="KW-1185">Reference proteome</keyword>
<gene>
    <name evidence="1" type="ORF">PVK06_001624</name>
</gene>